<name>A0A6V8P9F6_9ACTN</name>
<evidence type="ECO:0000313" key="3">
    <source>
        <dbReference type="Proteomes" id="UP000591948"/>
    </source>
</evidence>
<evidence type="ECO:0000256" key="1">
    <source>
        <dbReference type="SAM" id="Phobius"/>
    </source>
</evidence>
<reference evidence="2 3" key="1">
    <citation type="journal article" date="2020" name="Front. Microbiol.">
        <title>Single-cell genomics of novel Actinobacteria with the Wood-Ljungdahl pathway discovered in a serpentinizing system.</title>
        <authorList>
            <person name="Merino N."/>
            <person name="Kawai M."/>
            <person name="Boyd E.S."/>
            <person name="Colman D.R."/>
            <person name="McGlynn S.E."/>
            <person name="Nealson K.H."/>
            <person name="Kurokawa K."/>
            <person name="Hongoh Y."/>
        </authorList>
    </citation>
    <scope>NUCLEOTIDE SEQUENCE [LARGE SCALE GENOMIC DNA]</scope>
    <source>
        <strain evidence="2 3">S33</strain>
    </source>
</reference>
<evidence type="ECO:0000313" key="2">
    <source>
        <dbReference type="EMBL" id="GFP27456.1"/>
    </source>
</evidence>
<dbReference type="EMBL" id="BLRY01000037">
    <property type="protein sequence ID" value="GFP27456.1"/>
    <property type="molecule type" value="Genomic_DNA"/>
</dbReference>
<dbReference type="AlphaFoldDB" id="A0A6V8P9F6"/>
<organism evidence="2 3">
    <name type="scientific">Candidatus Hakubella thermalkaliphila</name>
    <dbReference type="NCBI Taxonomy" id="2754717"/>
    <lineage>
        <taxon>Bacteria</taxon>
        <taxon>Bacillati</taxon>
        <taxon>Actinomycetota</taxon>
        <taxon>Actinomycetota incertae sedis</taxon>
        <taxon>Candidatus Hakubellales</taxon>
        <taxon>Candidatus Hakubellaceae</taxon>
        <taxon>Candidatus Hakubella</taxon>
    </lineage>
</organism>
<comment type="caution">
    <text evidence="2">The sequence shown here is derived from an EMBL/GenBank/DDBJ whole genome shotgun (WGS) entry which is preliminary data.</text>
</comment>
<keyword evidence="1" id="KW-0812">Transmembrane</keyword>
<gene>
    <name evidence="2" type="ORF">HKBW3S33_00869</name>
</gene>
<accession>A0A6V8P9F6</accession>
<dbReference type="Proteomes" id="UP000591948">
    <property type="component" value="Unassembled WGS sequence"/>
</dbReference>
<proteinExistence type="predicted"/>
<sequence>MTPLSKNRLLDCLPVVARITMAKVKTEEGSLKISVKLGKVDLKIKLPYRGLYFVSYLVLLSLPFFGEISS</sequence>
<protein>
    <submittedName>
        <fullName evidence="2">Uncharacterized protein</fullName>
    </submittedName>
</protein>
<keyword evidence="1" id="KW-0472">Membrane</keyword>
<feature type="transmembrane region" description="Helical" evidence="1">
    <location>
        <begin position="46"/>
        <end position="65"/>
    </location>
</feature>
<keyword evidence="3" id="KW-1185">Reference proteome</keyword>
<keyword evidence="1" id="KW-1133">Transmembrane helix</keyword>